<name>A0A2V3W8B9_9BACI</name>
<evidence type="ECO:0000313" key="1">
    <source>
        <dbReference type="EMBL" id="PXW89428.1"/>
    </source>
</evidence>
<evidence type="ECO:0000313" key="2">
    <source>
        <dbReference type="Proteomes" id="UP000247978"/>
    </source>
</evidence>
<proteinExistence type="predicted"/>
<gene>
    <name evidence="1" type="ORF">DFR56_102205</name>
</gene>
<dbReference type="Proteomes" id="UP000247978">
    <property type="component" value="Unassembled WGS sequence"/>
</dbReference>
<protein>
    <submittedName>
        <fullName evidence="1">Uncharacterized protein</fullName>
    </submittedName>
</protein>
<sequence length="73" mass="8647">MLAEMKEELVDMIAEIAEDEEFASIHDITYNDDFTKIHMVVDQEMFENSFDGFVTTLLRSDQFILSSLQWERH</sequence>
<reference evidence="1 2" key="1">
    <citation type="submission" date="2018-05" db="EMBL/GenBank/DDBJ databases">
        <title>Genomic Encyclopedia of Type Strains, Phase IV (KMG-IV): sequencing the most valuable type-strain genomes for metagenomic binning, comparative biology and taxonomic classification.</title>
        <authorList>
            <person name="Goeker M."/>
        </authorList>
    </citation>
    <scope>NUCLEOTIDE SEQUENCE [LARGE SCALE GENOMIC DNA]</scope>
    <source>
        <strain evidence="1 2">DSM 28556</strain>
    </source>
</reference>
<keyword evidence="2" id="KW-1185">Reference proteome</keyword>
<dbReference type="AlphaFoldDB" id="A0A2V3W8B9"/>
<comment type="caution">
    <text evidence="1">The sequence shown here is derived from an EMBL/GenBank/DDBJ whole genome shotgun (WGS) entry which is preliminary data.</text>
</comment>
<accession>A0A2V3W8B9</accession>
<dbReference type="EMBL" id="QJJQ01000002">
    <property type="protein sequence ID" value="PXW89428.1"/>
    <property type="molecule type" value="Genomic_DNA"/>
</dbReference>
<organism evidence="1 2">
    <name type="scientific">Pseudogracilibacillus auburnensis</name>
    <dbReference type="NCBI Taxonomy" id="1494959"/>
    <lineage>
        <taxon>Bacteria</taxon>
        <taxon>Bacillati</taxon>
        <taxon>Bacillota</taxon>
        <taxon>Bacilli</taxon>
        <taxon>Bacillales</taxon>
        <taxon>Bacillaceae</taxon>
        <taxon>Pseudogracilibacillus</taxon>
    </lineage>
</organism>
<dbReference type="RefSeq" id="WP_110394153.1">
    <property type="nucleotide sequence ID" value="NZ_JBHUHB010000001.1"/>
</dbReference>